<dbReference type="SUPFAM" id="SSF48113">
    <property type="entry name" value="Heme-dependent peroxidases"/>
    <property type="match status" value="2"/>
</dbReference>
<evidence type="ECO:0000256" key="2">
    <source>
        <dbReference type="ARBA" id="ARBA00022525"/>
    </source>
</evidence>
<dbReference type="Pfam" id="PF00353">
    <property type="entry name" value="HemolysinCabind"/>
    <property type="match status" value="10"/>
</dbReference>
<dbReference type="Pfam" id="PF03098">
    <property type="entry name" value="An_peroxidase"/>
    <property type="match status" value="5"/>
</dbReference>
<evidence type="ECO:0000256" key="1">
    <source>
        <dbReference type="ARBA" id="ARBA00004613"/>
    </source>
</evidence>
<evidence type="ECO:0000256" key="4">
    <source>
        <dbReference type="SAM" id="MobiDB-lite"/>
    </source>
</evidence>
<proteinExistence type="predicted"/>
<keyword evidence="2" id="KW-0964">Secreted</keyword>
<organism evidence="5 6">
    <name type="scientific">Methylobacterium cerastii</name>
    <dbReference type="NCBI Taxonomy" id="932741"/>
    <lineage>
        <taxon>Bacteria</taxon>
        <taxon>Pseudomonadati</taxon>
        <taxon>Pseudomonadota</taxon>
        <taxon>Alphaproteobacteria</taxon>
        <taxon>Hyphomicrobiales</taxon>
        <taxon>Methylobacteriaceae</taxon>
        <taxon>Methylobacterium</taxon>
    </lineage>
</organism>
<dbReference type="InterPro" id="IPR018511">
    <property type="entry name" value="Hemolysin-typ_Ca-bd_CS"/>
</dbReference>
<dbReference type="RefSeq" id="WP_238272998.1">
    <property type="nucleotide sequence ID" value="NZ_BPQG01000083.1"/>
</dbReference>
<dbReference type="PRINTS" id="PR00313">
    <property type="entry name" value="CABNDNGRPT"/>
</dbReference>
<accession>A0ABQ4QP10</accession>
<dbReference type="Gene3D" id="1.10.640.10">
    <property type="entry name" value="Haem peroxidase domain superfamily, animal type"/>
    <property type="match status" value="2"/>
</dbReference>
<feature type="region of interest" description="Disordered" evidence="4">
    <location>
        <begin position="2513"/>
        <end position="2693"/>
    </location>
</feature>
<dbReference type="Proteomes" id="UP001055117">
    <property type="component" value="Unassembled WGS sequence"/>
</dbReference>
<keyword evidence="3" id="KW-0325">Glycoprotein</keyword>
<evidence type="ECO:0000313" key="5">
    <source>
        <dbReference type="EMBL" id="GJD46655.1"/>
    </source>
</evidence>
<dbReference type="InterPro" id="IPR001343">
    <property type="entry name" value="Hemolysn_Ca-bd"/>
</dbReference>
<dbReference type="Gene3D" id="2.150.10.10">
    <property type="entry name" value="Serralysin-like metalloprotease, C-terminal"/>
    <property type="match status" value="5"/>
</dbReference>
<gene>
    <name evidence="5" type="ORF">AFCDBAGC_4538</name>
</gene>
<name>A0ABQ4QP10_9HYPH</name>
<feature type="compositionally biased region" description="Gly residues" evidence="4">
    <location>
        <begin position="2575"/>
        <end position="2635"/>
    </location>
</feature>
<dbReference type="EMBL" id="BPQG01000083">
    <property type="protein sequence ID" value="GJD46655.1"/>
    <property type="molecule type" value="Genomic_DNA"/>
</dbReference>
<comment type="caution">
    <text evidence="5">The sequence shown here is derived from an EMBL/GenBank/DDBJ whole genome shotgun (WGS) entry which is preliminary data.</text>
</comment>
<dbReference type="SUPFAM" id="SSF51120">
    <property type="entry name" value="beta-Roll"/>
    <property type="match status" value="6"/>
</dbReference>
<dbReference type="InterPro" id="IPR019791">
    <property type="entry name" value="Haem_peroxidase_animal"/>
</dbReference>
<dbReference type="InterPro" id="IPR011049">
    <property type="entry name" value="Serralysin-like_metalloprot_C"/>
</dbReference>
<feature type="compositionally biased region" description="Acidic residues" evidence="4">
    <location>
        <begin position="2639"/>
        <end position="2650"/>
    </location>
</feature>
<dbReference type="PROSITE" id="PS50292">
    <property type="entry name" value="PEROXIDASE_3"/>
    <property type="match status" value="2"/>
</dbReference>
<dbReference type="PROSITE" id="PS00330">
    <property type="entry name" value="HEMOLYSIN_CALCIUM"/>
    <property type="match status" value="4"/>
</dbReference>
<dbReference type="InterPro" id="IPR010255">
    <property type="entry name" value="Haem_peroxidase_sf"/>
</dbReference>
<comment type="subcellular location">
    <subcellularLocation>
        <location evidence="1">Secreted</location>
    </subcellularLocation>
</comment>
<dbReference type="InterPro" id="IPR037120">
    <property type="entry name" value="Haem_peroxidase_sf_animal"/>
</dbReference>
<evidence type="ECO:0000256" key="3">
    <source>
        <dbReference type="ARBA" id="ARBA00023180"/>
    </source>
</evidence>
<evidence type="ECO:0000313" key="6">
    <source>
        <dbReference type="Proteomes" id="UP001055117"/>
    </source>
</evidence>
<dbReference type="CDD" id="cd09821">
    <property type="entry name" value="An_peroxidase_bacterial_2"/>
    <property type="match status" value="1"/>
</dbReference>
<keyword evidence="6" id="KW-1185">Reference proteome</keyword>
<sequence length="2985" mass="306654">MSVTFTVDTNDLRQILAQIRIAEEYAAPGNTRTLQEIIGPDAALLPMGLRAVDGSNNNLLPGQSLLGAADQPFPRLLPAQYTTGTGSFDTNGPAPGGLVINNEYSATGTVVDTSIRTASNLIVDMSPHNPAAVAAWFANPIAQAAYADAHGGDSPPQGYIPTATDIAFIPNQSPDIGLSPPFNGWMTLFGQFFDHGLDLATKGGNGSVIVPLMPDDPLIAGADGVLGNADDLPASQQFMVLTRATPVAGPGADGVLGTADDIVTARNTTTPWIDQNQTYTSHPSHQVFLREYTRADITPGDNIDNPVTIATGNLLNGGADGRAIANWAEVKAQAKAMLGIELVDTDIHNVPVLMTDPYGKFIPGAHGYAQMLMQPDATHPTTWFKEGTAEGIRTTGAVMTGHAFLDDIAHTADPIVQGRAVAADADALTGNAVDFNPQTGANLAYDNELLDRHFITGDGRGNENIGLTAVHTIFHSEHNRLVEANKQTILASGDRAFINEWLRVDLGPNDAIPTTPEGVAALQWDGERLFQAAKFVTEMQYQHLVFEEFARTVQPNVDPFVFTNSADIDPAITAEFAHVVYRFGHSMLTDTIDRIGFDMQPVDADTTVAGTQELGLIEAFLNPLAFTASGVDTEAAAGAIIRGMTRQIGNEIDEFIVDALRNNLLGLPLDLATLNIARSREQGVPTLNEARAEFYAMTADAKLKPYTSWIDFAQNIKNPVSVINFIAAYGDHDLITQETTLAGKRAAATALVFGVNVDVPDDPSTAANEAHTISAPTDRLDFLNGTGAWTAANSGLNDVDFWIGGLAEEKMEFGGMLGNTFNFVFETQMENLQNGDRFYYLSRTQGMNLLNELEANTFSALVQRNTDLGDEGSSHLNGSLFGRADHVLELNQVKQVGDDPTQDDLLLQILDPKVVRLDPGADVDGDGHADGGMLKFSGGEHVVLGGTEGNDILIGDKGIDTLWGDGGDDYLNGGMESDQIFGGDGDDVIEDPFGDEFIRGGEGNDAISSGPGLDILFGGGGKDFITHSTDPVEVFAGRGDDFVLGGSAADNLMGNEGNDWIEGGEGFDGLSGENSQLFFNSIIIGHDVLNGQGNDTDYDGESGDDIMVQGPGIQRNNGMLGFDWVIQKGDPNDGVIDLGISRFVNQQALTLRDRNDAVEAASGWKHDDTLIGTEKPTGAVGDPAGGIVGGPATDSMLLSQNVALIDGLEALLKLTPGAVRGQTVGVDATPFADLAPDITVFDPQNGGDILLGGAGSDTFNGKAGNDIIDGDRWLNIRISIRDAAGTEIATADSLAGQMYKTPAGLAAHDPEDLYLDGMLLQTALMSRAVNPGQLNIVRELVDAGAGADVDTAIFSDVRANYTVTNLGDGSFQVSHTGFAVTPTLKLSDGIDTLHNIERAQFADQSVFLTNVPATGAPTIDDTSPTELAALRANVAGIADLNGLPTTFAFQWQSLGADGVTWTNIAGATGQNFTPQQAQVGFLVRVAVSFTDQGGYSERVVSAPTDVVGDNIVDNGLGNTINGTAGADRILGNGGNDIVNAGAGDDFVDGGAGNDVINGAAGNDALQGGTGNDVVNAGAGDDVVTWNGGVALGPITLVASDGRDVVNGGTEGPVGDTFVANGTLGAAETFRVYTTAAWGQVAGNNVATLSAGTEIVVTRSVGAGAAAIIAELQEIEEIRIGTATVSSPNPPTNAGAGDSVFLIGNFSTTSLNLNTVTIDGTEGNDTVDISGLTSAHRIVFHSNGGADTIVGTLRPQDVIDLAPGTTLADYVETQANGMTILTRGTHSITFASSGTPTFDTVPATGGTQPGGGTVGDGTANGGGTATGGGFALTPADLAGIKALVTGQAVAGGDDDANGASGVRELSGVGNNLTHPGFGAADQPFIRLTEAHYGAFDPATGNNALNPLFTGLDPRAISNVLGTQEADLPHQANGANIFFMAFGQYFDHGLDFLPKSSANGTVEIGGPGSVRSPTSDNPVDLTRGEVSSIDANGVPQHLNKTSPFVDQNQAYGSHELVGQFLRESDGHQGVGAHLLAGLPDPSDPAFNLLPTLRALIQHHWEANTIFHDPSLPGGSISFRDYYSNFATPGHAAGTLVDPATGAFDPGIVSAMAANFMGSGNALLLDTNPFVNLLDHFVAGDGRANENVSLTAMHTIWARNHNFHVDNLVESGFQGTPEEVFQAAKMINEAEYQRVIFTEFADHLIGGMKGNGSHGFGGYDASVDARISEEFASAVYRVGHSLIGESLTVLGPDGQPRQVQLVDAFLNPTNDAGAFTAPLPPGYVPQPGYAQLGANAILAGVATQQAEEVDFNIVDAVRNDLVRINADLFAFNVARGRDVGLGTLNQVRADLQASADPYVHEAVGFAGDLRPYASWSDFQARNGLSDTVIAQFKEAYPDLVLTTAGERAAFVTANPDIVLHDGPDGTKVVSGIDRVDLWVGGLAEKHINDGVVGQTFWVVLHEQLDRLQEGDRFYYLDRFDNFDFYQNQVDGQTFSDIVTRNTGLTGLQEDIFAVSNEDAQPGGGTGAGTGTDVGTGTGTGTNDGTGVGGGGTGTGTGDDTGTGGTTGGSTGADDGTGTQAGSGTGSGTGSGGTTGNGAGAGGTAGGASGNGAGSGTGSGGTTGGTSGNGSGNDHGTGGHSSDDDDGTDVAENGDDGHQGGTTGGATTGGGTVGGTTGGGTATPPAELPASLVDGTAGDDVLSGTSGADTILGLSGDDNIFAADGADVIRGGDGNDFVDAGAGRDVVFGGAGDDDILAGAGDDMLYGDGGADRILAGAGNDLVTAGAGNDAVIGGDGDDLFVAEVGDGNDSYWGDEVGGGTGSDTLDMSAITANITANLGTGLAGRGSVTSAQSGSDTLWGVENIVTGSGDDHITASDAVNVMDGGLGADIYHFQSAAAANGDTIASFQPGDRIDLSGIDANQGVAGNQAFTLATGAAFTGVGQLLVTQESRADGDYTIVAGNTGGDAAPEFKFAIKGTPAATAADFTL</sequence>
<evidence type="ECO:0008006" key="7">
    <source>
        <dbReference type="Google" id="ProtNLM"/>
    </source>
</evidence>
<reference evidence="5 6" key="1">
    <citation type="journal article" date="2021" name="Front. Microbiol.">
        <title>Comprehensive Comparative Genomics and Phenotyping of Methylobacterium Species.</title>
        <authorList>
            <person name="Alessa O."/>
            <person name="Ogura Y."/>
            <person name="Fujitani Y."/>
            <person name="Takami H."/>
            <person name="Hayashi T."/>
            <person name="Sahin N."/>
            <person name="Tani A."/>
        </authorList>
    </citation>
    <scope>NUCLEOTIDE SEQUENCE [LARGE SCALE GENOMIC DNA]</scope>
    <source>
        <strain evidence="5 6">DSM 23679</strain>
    </source>
</reference>
<dbReference type="PANTHER" id="PTHR11475:SF4">
    <property type="entry name" value="CHORION PEROXIDASE"/>
    <property type="match status" value="1"/>
</dbReference>
<feature type="compositionally biased region" description="Gly residues" evidence="4">
    <location>
        <begin position="2518"/>
        <end position="2567"/>
    </location>
</feature>
<protein>
    <recommendedName>
        <fullName evidence="7">Heme peroxidase</fullName>
    </recommendedName>
</protein>
<feature type="compositionally biased region" description="Gly residues" evidence="4">
    <location>
        <begin position="2655"/>
        <end position="2677"/>
    </location>
</feature>
<dbReference type="PANTHER" id="PTHR11475">
    <property type="entry name" value="OXIDASE/PEROXIDASE"/>
    <property type="match status" value="1"/>
</dbReference>